<dbReference type="EMBL" id="MU865976">
    <property type="protein sequence ID" value="KAK4444543.1"/>
    <property type="molecule type" value="Genomic_DNA"/>
</dbReference>
<sequence>MIGVVGLVDSECTKKEKDKLWRNTVYNYAERALTVWTDCLPALSGLATEFLTPSKEPTPDDEVKQPFKGVSLGTYLAGIWSSTLPLGLGCYAPPNPPGKRLSTVASHYIALSWPWASVSGNVNWDTTRCFEPLAEILHAQSTLAGTSETGSVSAGEVRLRAMVISLKLYYGDVEIPRTDGERYTYMHLQARDPLTGKVAPSSMYLPDYLPPRISRACGLGAEKLEWGGA</sequence>
<comment type="caution">
    <text evidence="1">The sequence shown here is derived from an EMBL/GenBank/DDBJ whole genome shotgun (WGS) entry which is preliminary data.</text>
</comment>
<gene>
    <name evidence="1" type="ORF">QBC34DRAFT_429881</name>
</gene>
<dbReference type="AlphaFoldDB" id="A0AAV9G8W5"/>
<name>A0AAV9G8W5_9PEZI</name>
<evidence type="ECO:0000313" key="2">
    <source>
        <dbReference type="Proteomes" id="UP001321760"/>
    </source>
</evidence>
<reference evidence="1" key="1">
    <citation type="journal article" date="2023" name="Mol. Phylogenet. Evol.">
        <title>Genome-scale phylogeny and comparative genomics of the fungal order Sordariales.</title>
        <authorList>
            <person name="Hensen N."/>
            <person name="Bonometti L."/>
            <person name="Westerberg I."/>
            <person name="Brannstrom I.O."/>
            <person name="Guillou S."/>
            <person name="Cros-Aarteil S."/>
            <person name="Calhoun S."/>
            <person name="Haridas S."/>
            <person name="Kuo A."/>
            <person name="Mondo S."/>
            <person name="Pangilinan J."/>
            <person name="Riley R."/>
            <person name="LaButti K."/>
            <person name="Andreopoulos B."/>
            <person name="Lipzen A."/>
            <person name="Chen C."/>
            <person name="Yan M."/>
            <person name="Daum C."/>
            <person name="Ng V."/>
            <person name="Clum A."/>
            <person name="Steindorff A."/>
            <person name="Ohm R.A."/>
            <person name="Martin F."/>
            <person name="Silar P."/>
            <person name="Natvig D.O."/>
            <person name="Lalanne C."/>
            <person name="Gautier V."/>
            <person name="Ament-Velasquez S.L."/>
            <person name="Kruys A."/>
            <person name="Hutchinson M.I."/>
            <person name="Powell A.J."/>
            <person name="Barry K."/>
            <person name="Miller A.N."/>
            <person name="Grigoriev I.V."/>
            <person name="Debuchy R."/>
            <person name="Gladieux P."/>
            <person name="Hiltunen Thoren M."/>
            <person name="Johannesson H."/>
        </authorList>
    </citation>
    <scope>NUCLEOTIDE SEQUENCE</scope>
    <source>
        <strain evidence="1">PSN243</strain>
    </source>
</reference>
<accession>A0AAV9G8W5</accession>
<dbReference type="PANTHER" id="PTHR33112:SF16">
    <property type="entry name" value="HETEROKARYON INCOMPATIBILITY DOMAIN-CONTAINING PROTEIN"/>
    <property type="match status" value="1"/>
</dbReference>
<protein>
    <submittedName>
        <fullName evidence="1">Uncharacterized protein</fullName>
    </submittedName>
</protein>
<keyword evidence="2" id="KW-1185">Reference proteome</keyword>
<proteinExistence type="predicted"/>
<reference evidence="1" key="2">
    <citation type="submission" date="2023-05" db="EMBL/GenBank/DDBJ databases">
        <authorList>
            <consortium name="Lawrence Berkeley National Laboratory"/>
            <person name="Steindorff A."/>
            <person name="Hensen N."/>
            <person name="Bonometti L."/>
            <person name="Westerberg I."/>
            <person name="Brannstrom I.O."/>
            <person name="Guillou S."/>
            <person name="Cros-Aarteil S."/>
            <person name="Calhoun S."/>
            <person name="Haridas S."/>
            <person name="Kuo A."/>
            <person name="Mondo S."/>
            <person name="Pangilinan J."/>
            <person name="Riley R."/>
            <person name="Labutti K."/>
            <person name="Andreopoulos B."/>
            <person name="Lipzen A."/>
            <person name="Chen C."/>
            <person name="Yanf M."/>
            <person name="Daum C."/>
            <person name="Ng V."/>
            <person name="Clum A."/>
            <person name="Ohm R."/>
            <person name="Martin F."/>
            <person name="Silar P."/>
            <person name="Natvig D."/>
            <person name="Lalanne C."/>
            <person name="Gautier V."/>
            <person name="Ament-Velasquez S.L."/>
            <person name="Kruys A."/>
            <person name="Hutchinson M.I."/>
            <person name="Powell A.J."/>
            <person name="Barry K."/>
            <person name="Miller A.N."/>
            <person name="Grigoriev I.V."/>
            <person name="Debuchy R."/>
            <person name="Gladieux P."/>
            <person name="Thoren M.H."/>
            <person name="Johannesson H."/>
        </authorList>
    </citation>
    <scope>NUCLEOTIDE SEQUENCE</scope>
    <source>
        <strain evidence="1">PSN243</strain>
    </source>
</reference>
<organism evidence="1 2">
    <name type="scientific">Podospora aff. communis PSN243</name>
    <dbReference type="NCBI Taxonomy" id="3040156"/>
    <lineage>
        <taxon>Eukaryota</taxon>
        <taxon>Fungi</taxon>
        <taxon>Dikarya</taxon>
        <taxon>Ascomycota</taxon>
        <taxon>Pezizomycotina</taxon>
        <taxon>Sordariomycetes</taxon>
        <taxon>Sordariomycetidae</taxon>
        <taxon>Sordariales</taxon>
        <taxon>Podosporaceae</taxon>
        <taxon>Podospora</taxon>
    </lineage>
</organism>
<dbReference type="Proteomes" id="UP001321760">
    <property type="component" value="Unassembled WGS sequence"/>
</dbReference>
<dbReference type="PANTHER" id="PTHR33112">
    <property type="entry name" value="DOMAIN PROTEIN, PUTATIVE-RELATED"/>
    <property type="match status" value="1"/>
</dbReference>
<evidence type="ECO:0000313" key="1">
    <source>
        <dbReference type="EMBL" id="KAK4444543.1"/>
    </source>
</evidence>